<dbReference type="InterPro" id="IPR052159">
    <property type="entry name" value="Competence_DNA_uptake"/>
</dbReference>
<accession>A0A512NQW6</accession>
<reference evidence="1 2" key="1">
    <citation type="submission" date="2019-07" db="EMBL/GenBank/DDBJ databases">
        <title>Whole genome shotgun sequence of Reyranella soli NBRC 108950.</title>
        <authorList>
            <person name="Hosoyama A."/>
            <person name="Uohara A."/>
            <person name="Ohji S."/>
            <person name="Ichikawa N."/>
        </authorList>
    </citation>
    <scope>NUCLEOTIDE SEQUENCE [LARGE SCALE GENOMIC DNA]</scope>
    <source>
        <strain evidence="1 2">NBRC 108950</strain>
    </source>
</reference>
<name>A0A512NQW6_9HYPH</name>
<dbReference type="Proteomes" id="UP000321058">
    <property type="component" value="Unassembled WGS sequence"/>
</dbReference>
<dbReference type="PANTHER" id="PTHR30619">
    <property type="entry name" value="DNA INTERNALIZATION/COMPETENCE PROTEIN COMEC/REC2"/>
    <property type="match status" value="1"/>
</dbReference>
<dbReference type="PANTHER" id="PTHR30619:SF1">
    <property type="entry name" value="RECOMBINATION PROTEIN 2"/>
    <property type="match status" value="1"/>
</dbReference>
<dbReference type="AlphaFoldDB" id="A0A512NQW6"/>
<dbReference type="OrthoDB" id="7177610at2"/>
<comment type="caution">
    <text evidence="1">The sequence shown here is derived from an EMBL/GenBank/DDBJ whole genome shotgun (WGS) entry which is preliminary data.</text>
</comment>
<dbReference type="EMBL" id="BKAJ01000213">
    <property type="protein sequence ID" value="GEP61302.1"/>
    <property type="molecule type" value="Genomic_DNA"/>
</dbReference>
<sequence>MTAISIDVLPAARGDCLWIECTRPVGPPWRLLIDGGMPGSWPLLRDRIDRLSATGPVVFDLAVVSHIDSDHIGGMLPLFAATNLDVSFKDLWFNGLQQLPDNNGMRSRSVAEGEQLVELLTGQQGARKLPWNASFGGAAVMTRGDGMFETIVIPGGPTLTLLSPTPRRLASLRRTWMTDLLRLQRGESDGPQEPAVAMPFDNLATLAAIDTPRDQSVANGSSIAFLLEHMGRRCLFAADAFSSVLGAALTSLANSRDGRPIELDVFKLPHHCSKGNVTANLLAVAPAEHYVVSTNGERFHHPDDIALARVATGPAPQPTIWFNYASDTAQRWSDPALHAKYRFTTRLPDSKSGPGVLIELQAKQ</sequence>
<proteinExistence type="predicted"/>
<protein>
    <recommendedName>
        <fullName evidence="3">Metallo-beta-lactamase domain-containing protein</fullName>
    </recommendedName>
</protein>
<evidence type="ECO:0008006" key="3">
    <source>
        <dbReference type="Google" id="ProtNLM"/>
    </source>
</evidence>
<gene>
    <name evidence="1" type="ORF">RSO01_84680</name>
</gene>
<evidence type="ECO:0000313" key="1">
    <source>
        <dbReference type="EMBL" id="GEP61302.1"/>
    </source>
</evidence>
<dbReference type="InterPro" id="IPR036866">
    <property type="entry name" value="RibonucZ/Hydroxyglut_hydro"/>
</dbReference>
<dbReference type="RefSeq" id="WP_147156609.1">
    <property type="nucleotide sequence ID" value="NZ_BKAJ01000213.1"/>
</dbReference>
<keyword evidence="2" id="KW-1185">Reference proteome</keyword>
<dbReference type="SUPFAM" id="SSF56281">
    <property type="entry name" value="Metallo-hydrolase/oxidoreductase"/>
    <property type="match status" value="1"/>
</dbReference>
<organism evidence="1 2">
    <name type="scientific">Reyranella soli</name>
    <dbReference type="NCBI Taxonomy" id="1230389"/>
    <lineage>
        <taxon>Bacteria</taxon>
        <taxon>Pseudomonadati</taxon>
        <taxon>Pseudomonadota</taxon>
        <taxon>Alphaproteobacteria</taxon>
        <taxon>Hyphomicrobiales</taxon>
        <taxon>Reyranellaceae</taxon>
        <taxon>Reyranella</taxon>
    </lineage>
</organism>
<evidence type="ECO:0000313" key="2">
    <source>
        <dbReference type="Proteomes" id="UP000321058"/>
    </source>
</evidence>
<dbReference type="Gene3D" id="3.60.15.10">
    <property type="entry name" value="Ribonuclease Z/Hydroxyacylglutathione hydrolase-like"/>
    <property type="match status" value="1"/>
</dbReference>